<dbReference type="Proteomes" id="UP001307889">
    <property type="component" value="Chromosome 1"/>
</dbReference>
<gene>
    <name evidence="2" type="ORF">NTJ_02014</name>
</gene>
<accession>A0ABN7ADF5</accession>
<name>A0ABN7ADF5_9HEMI</name>
<feature type="compositionally biased region" description="Polar residues" evidence="1">
    <location>
        <begin position="1"/>
        <end position="20"/>
    </location>
</feature>
<keyword evidence="3" id="KW-1185">Reference proteome</keyword>
<organism evidence="2 3">
    <name type="scientific">Nesidiocoris tenuis</name>
    <dbReference type="NCBI Taxonomy" id="355587"/>
    <lineage>
        <taxon>Eukaryota</taxon>
        <taxon>Metazoa</taxon>
        <taxon>Ecdysozoa</taxon>
        <taxon>Arthropoda</taxon>
        <taxon>Hexapoda</taxon>
        <taxon>Insecta</taxon>
        <taxon>Pterygota</taxon>
        <taxon>Neoptera</taxon>
        <taxon>Paraneoptera</taxon>
        <taxon>Hemiptera</taxon>
        <taxon>Heteroptera</taxon>
        <taxon>Panheteroptera</taxon>
        <taxon>Cimicomorpha</taxon>
        <taxon>Miridae</taxon>
        <taxon>Dicyphina</taxon>
        <taxon>Nesidiocoris</taxon>
    </lineage>
</organism>
<reference evidence="2 3" key="1">
    <citation type="submission" date="2023-09" db="EMBL/GenBank/DDBJ databases">
        <title>Nesidiocoris tenuis whole genome shotgun sequence.</title>
        <authorList>
            <person name="Shibata T."/>
            <person name="Shimoda M."/>
            <person name="Kobayashi T."/>
            <person name="Uehara T."/>
        </authorList>
    </citation>
    <scope>NUCLEOTIDE SEQUENCE [LARGE SCALE GENOMIC DNA]</scope>
    <source>
        <strain evidence="2 3">Japan</strain>
    </source>
</reference>
<sequence>MDNTNRTGMAANKTANTTPARCQRPRGTGIHISSHSLLFNVLSQGRRFAHGLVEDQAWATPFYQRLANHQQATLYADINKHKKRSRRT</sequence>
<proteinExistence type="predicted"/>
<evidence type="ECO:0000313" key="3">
    <source>
        <dbReference type="Proteomes" id="UP001307889"/>
    </source>
</evidence>
<protein>
    <submittedName>
        <fullName evidence="2">Uncharacterized protein</fullName>
    </submittedName>
</protein>
<evidence type="ECO:0000313" key="2">
    <source>
        <dbReference type="EMBL" id="BES89204.1"/>
    </source>
</evidence>
<evidence type="ECO:0000256" key="1">
    <source>
        <dbReference type="SAM" id="MobiDB-lite"/>
    </source>
</evidence>
<dbReference type="EMBL" id="AP028909">
    <property type="protein sequence ID" value="BES89204.1"/>
    <property type="molecule type" value="Genomic_DNA"/>
</dbReference>
<feature type="region of interest" description="Disordered" evidence="1">
    <location>
        <begin position="1"/>
        <end position="27"/>
    </location>
</feature>